<feature type="compositionally biased region" description="Acidic residues" evidence="1">
    <location>
        <begin position="243"/>
        <end position="252"/>
    </location>
</feature>
<proteinExistence type="predicted"/>
<organism evidence="2 3">
    <name type="scientific">Mesorhizobium zhangyense</name>
    <dbReference type="NCBI Taxonomy" id="1776730"/>
    <lineage>
        <taxon>Bacteria</taxon>
        <taxon>Pseudomonadati</taxon>
        <taxon>Pseudomonadota</taxon>
        <taxon>Alphaproteobacteria</taxon>
        <taxon>Hyphomicrobiales</taxon>
        <taxon>Phyllobacteriaceae</taxon>
        <taxon>Mesorhizobium</taxon>
    </lineage>
</organism>
<dbReference type="RefSeq" id="WP_165117784.1">
    <property type="nucleotide sequence ID" value="NZ_JAAKZG010000004.1"/>
</dbReference>
<evidence type="ECO:0000313" key="3">
    <source>
        <dbReference type="Proteomes" id="UP000481252"/>
    </source>
</evidence>
<name>A0A7C9V701_9HYPH</name>
<protein>
    <submittedName>
        <fullName evidence="2">Type I secretion protein</fullName>
    </submittedName>
</protein>
<feature type="region of interest" description="Disordered" evidence="1">
    <location>
        <begin position="232"/>
        <end position="261"/>
    </location>
</feature>
<keyword evidence="3" id="KW-1185">Reference proteome</keyword>
<dbReference type="AlphaFoldDB" id="A0A7C9V701"/>
<comment type="caution">
    <text evidence="2">The sequence shown here is derived from an EMBL/GenBank/DDBJ whole genome shotgun (WGS) entry which is preliminary data.</text>
</comment>
<sequence>MLMDKITETIAHFIGLFQIAVEEARARKDFDEFQAQSAHAREQNQLRDVDAEGKAPYDFVGMDPGLRYQPLAPALATVEPWLNPQYPALDGIVPGVDALPRDAPLVSAVGKLAAASRVELQIDPPGSLVVLINQEIRLSDDDYVGAGGHGLKFSPVSDHGAELAALLHGAARLAPLGDLDAPGSEEAIEGFILGTTTALKTFVEDHADDGDMFVLKQQVIEGTYVNGEIAADAPKLKDHLPDPDDDDDEAEDTGTIHSDSSLGSVEIEASVTLEAGSNTLVNSAALTNNWLTGPVMATVGDYVEVNAIIQTNVWSDSDAIGSFVSGWTFDPEAATEAFNIAVFARVDPTEDTNTAVDAGGFPQHWAVTSIEGDLIFMNWIEQFSFVTDDDVHVLSSSGVKTTVTTGDNTALNDVSLTELGLYYDLIIVGGNIYDANFIQQMNVMLDDDLVGGVNGFHTTGDGSLSSSGNLLWNQAGIVNVGGGDRFAALPSHYKQTADNLKVGNKQLDADILNDPAFAGIGTLRVLYVSGSIFDLQYIKQTNILGDSDEVALAMNGIEDSFPEAHWSISTGSNALINVAEIVDLDSTGKTYVGGNQYSDEILIQAELVSAHPELGGRDPDVLVNEAIAFLDDDVADHGDAASSTLQPTLDAPHGDVMQTMLA</sequence>
<evidence type="ECO:0000313" key="2">
    <source>
        <dbReference type="EMBL" id="NGN41924.1"/>
    </source>
</evidence>
<accession>A0A7C9V701</accession>
<dbReference type="Proteomes" id="UP000481252">
    <property type="component" value="Unassembled WGS sequence"/>
</dbReference>
<evidence type="ECO:0000256" key="1">
    <source>
        <dbReference type="SAM" id="MobiDB-lite"/>
    </source>
</evidence>
<reference evidence="2 3" key="1">
    <citation type="submission" date="2020-02" db="EMBL/GenBank/DDBJ databases">
        <title>Genome sequence of the type strain CGMCC 1.15528 of Mesorhizobium zhangyense.</title>
        <authorList>
            <person name="Gao J."/>
            <person name="Sun J."/>
        </authorList>
    </citation>
    <scope>NUCLEOTIDE SEQUENCE [LARGE SCALE GENOMIC DNA]</scope>
    <source>
        <strain evidence="2 3">CGMCC 1.15528</strain>
    </source>
</reference>
<gene>
    <name evidence="2" type="ORF">G6N74_12670</name>
</gene>
<dbReference type="EMBL" id="JAAKZG010000004">
    <property type="protein sequence ID" value="NGN41924.1"/>
    <property type="molecule type" value="Genomic_DNA"/>
</dbReference>